<feature type="transmembrane region" description="Helical" evidence="7">
    <location>
        <begin position="89"/>
        <end position="113"/>
    </location>
</feature>
<feature type="transmembrane region" description="Helical" evidence="7">
    <location>
        <begin position="279"/>
        <end position="302"/>
    </location>
</feature>
<dbReference type="InterPro" id="IPR048279">
    <property type="entry name" value="MdtK-like"/>
</dbReference>
<dbReference type="Proteomes" id="UP001165444">
    <property type="component" value="Unassembled WGS sequence"/>
</dbReference>
<evidence type="ECO:0000256" key="1">
    <source>
        <dbReference type="ARBA" id="ARBA00004651"/>
    </source>
</evidence>
<feature type="transmembrane region" description="Helical" evidence="7">
    <location>
        <begin position="314"/>
        <end position="335"/>
    </location>
</feature>
<keyword evidence="4 7" id="KW-0812">Transmembrane</keyword>
<sequence>MKELDLTQGNVVKVLFQFALPYLLANVLQALYGGADLFVVGQFDDAASVAGVAIGSQVMQTVTGIILGLTTGITVLIGIATGARNYKELVAVIGSSVWLFALIGIVLTFLMVLCHDPITSVMHTPAEAMHDTQAYLLIASLGIPFIIGYNVVCGILRGLGDSRTPLYFVLLACIINIVLDFLLVGAFHLRAAGAALATISSQGISFVTALWFLHRRGFSFPFTRKDIRLNGLLSRRIMVLGAPIALQDALVNISFLIITVIVNQMGVIASAALGVVEKVIVFAMLPPVAISSAVAAMTAQNYGAGLIERMNRCLYAGIGMALVFGVSMCVYSQFFPENWIRIFTEDEAVISMGATYLRGYSIDCILVSFIFCMNSYFSGQGNSWFPMVHSLIATFLFRIPLSWLFSHIDPTSLFWMGFAPPLSTVVSLVICLFYLYWWQKKLAVKIQIHNS</sequence>
<feature type="transmembrane region" description="Helical" evidence="7">
    <location>
        <begin position="384"/>
        <end position="401"/>
    </location>
</feature>
<evidence type="ECO:0000256" key="5">
    <source>
        <dbReference type="ARBA" id="ARBA00022989"/>
    </source>
</evidence>
<evidence type="ECO:0000256" key="2">
    <source>
        <dbReference type="ARBA" id="ARBA00022448"/>
    </source>
</evidence>
<feature type="transmembrane region" description="Helical" evidence="7">
    <location>
        <begin position="193"/>
        <end position="213"/>
    </location>
</feature>
<keyword evidence="2" id="KW-0813">Transport</keyword>
<dbReference type="InterPro" id="IPR002528">
    <property type="entry name" value="MATE_fam"/>
</dbReference>
<dbReference type="PANTHER" id="PTHR43549:SF3">
    <property type="entry name" value="MULTIDRUG RESISTANCE PROTEIN YPNP-RELATED"/>
    <property type="match status" value="1"/>
</dbReference>
<feature type="transmembrane region" description="Helical" evidence="7">
    <location>
        <begin position="52"/>
        <end position="77"/>
    </location>
</feature>
<dbReference type="EMBL" id="JAKZMM010000014">
    <property type="protein sequence ID" value="MCJ2380424.1"/>
    <property type="molecule type" value="Genomic_DNA"/>
</dbReference>
<feature type="transmembrane region" description="Helical" evidence="7">
    <location>
        <begin position="249"/>
        <end position="273"/>
    </location>
</feature>
<keyword evidence="9" id="KW-1185">Reference proteome</keyword>
<accession>A0ABT0C0A8</accession>
<feature type="transmembrane region" description="Helical" evidence="7">
    <location>
        <begin position="413"/>
        <end position="437"/>
    </location>
</feature>
<name>A0ABT0C0A8_9BACT</name>
<evidence type="ECO:0000313" key="9">
    <source>
        <dbReference type="Proteomes" id="UP001165444"/>
    </source>
</evidence>
<keyword evidence="3" id="KW-1003">Cell membrane</keyword>
<comment type="caution">
    <text evidence="8">The sequence shown here is derived from an EMBL/GenBank/DDBJ whole genome shotgun (WGS) entry which is preliminary data.</text>
</comment>
<feature type="transmembrane region" description="Helical" evidence="7">
    <location>
        <begin position="12"/>
        <end position="32"/>
    </location>
</feature>
<dbReference type="PIRSF" id="PIRSF006603">
    <property type="entry name" value="DinF"/>
    <property type="match status" value="1"/>
</dbReference>
<feature type="transmembrane region" description="Helical" evidence="7">
    <location>
        <begin position="133"/>
        <end position="159"/>
    </location>
</feature>
<comment type="subcellular location">
    <subcellularLocation>
        <location evidence="1">Cell membrane</location>
        <topology evidence="1">Multi-pass membrane protein</topology>
    </subcellularLocation>
</comment>
<protein>
    <submittedName>
        <fullName evidence="8">MATE family efflux transporter</fullName>
    </submittedName>
</protein>
<reference evidence="8 9" key="1">
    <citation type="submission" date="2022-03" db="EMBL/GenBank/DDBJ databases">
        <title>Parabacteroides sp. nov. isolated from swine feces.</title>
        <authorList>
            <person name="Bak J.E."/>
        </authorList>
    </citation>
    <scope>NUCLEOTIDE SEQUENCE [LARGE SCALE GENOMIC DNA]</scope>
    <source>
        <strain evidence="8 9">AGMB00274</strain>
    </source>
</reference>
<dbReference type="CDD" id="cd13138">
    <property type="entry name" value="MATE_yoeA_like"/>
    <property type="match status" value="1"/>
</dbReference>
<feature type="transmembrane region" description="Helical" evidence="7">
    <location>
        <begin position="166"/>
        <end position="187"/>
    </location>
</feature>
<gene>
    <name evidence="8" type="ORF">MUN53_07335</name>
</gene>
<evidence type="ECO:0000256" key="7">
    <source>
        <dbReference type="SAM" id="Phobius"/>
    </source>
</evidence>
<evidence type="ECO:0000256" key="6">
    <source>
        <dbReference type="ARBA" id="ARBA00023136"/>
    </source>
</evidence>
<keyword evidence="6 7" id="KW-0472">Membrane</keyword>
<dbReference type="InterPro" id="IPR052031">
    <property type="entry name" value="Membrane_Transporter-Flippase"/>
</dbReference>
<feature type="transmembrane region" description="Helical" evidence="7">
    <location>
        <begin position="355"/>
        <end position="377"/>
    </location>
</feature>
<dbReference type="NCBIfam" id="TIGR00797">
    <property type="entry name" value="matE"/>
    <property type="match status" value="1"/>
</dbReference>
<dbReference type="PANTHER" id="PTHR43549">
    <property type="entry name" value="MULTIDRUG RESISTANCE PROTEIN YPNP-RELATED"/>
    <property type="match status" value="1"/>
</dbReference>
<keyword evidence="5 7" id="KW-1133">Transmembrane helix</keyword>
<evidence type="ECO:0000313" key="8">
    <source>
        <dbReference type="EMBL" id="MCJ2380424.1"/>
    </source>
</evidence>
<organism evidence="8 9">
    <name type="scientific">Parabacteroides faecalis</name>
    <dbReference type="NCBI Taxonomy" id="2924040"/>
    <lineage>
        <taxon>Bacteria</taxon>
        <taxon>Pseudomonadati</taxon>
        <taxon>Bacteroidota</taxon>
        <taxon>Bacteroidia</taxon>
        <taxon>Bacteroidales</taxon>
        <taxon>Tannerellaceae</taxon>
        <taxon>Parabacteroides</taxon>
    </lineage>
</organism>
<dbReference type="RefSeq" id="WP_243324392.1">
    <property type="nucleotide sequence ID" value="NZ_JAKZMM010000014.1"/>
</dbReference>
<evidence type="ECO:0000256" key="3">
    <source>
        <dbReference type="ARBA" id="ARBA00022475"/>
    </source>
</evidence>
<proteinExistence type="predicted"/>
<dbReference type="Pfam" id="PF01554">
    <property type="entry name" value="MatE"/>
    <property type="match status" value="2"/>
</dbReference>
<evidence type="ECO:0000256" key="4">
    <source>
        <dbReference type="ARBA" id="ARBA00022692"/>
    </source>
</evidence>